<name>A0A2G8JVP2_STIJA</name>
<evidence type="ECO:0000256" key="4">
    <source>
        <dbReference type="ARBA" id="ARBA00006451"/>
    </source>
</evidence>
<keyword evidence="10" id="KW-0548">Nucleotidyltransferase</keyword>
<dbReference type="InterPro" id="IPR058866">
    <property type="entry name" value="GDPGP1_N"/>
</dbReference>
<keyword evidence="11" id="KW-0547">Nucleotide-binding</keyword>
<dbReference type="EC" id="2.7.7.78" evidence="5"/>
<feature type="domain" description="GDPGP1-like C-terminal" evidence="13">
    <location>
        <begin position="158"/>
        <end position="288"/>
    </location>
</feature>
<proteinExistence type="inferred from homology"/>
<sequence>MRKRSTVMECIEDQFQINSVWLDTLLQSRWAVAKGNGYFLYDLDQLESRVLSGQYGFVSQLNMGRANLRRKPQEMMSLSQPFDKQKFNFTKVKSREIGDAKARRGEDKMLFCLMSLLVGYNSLCASASVNHLHFHAYYLEHKLRLQSEPTKELSGPCHVMLSWPVPGFVFQLVEGDVMTLARNVYKVAEYLHNREIAHNVCLTRGSRLGDDTDFTHNTLRAFIWPRRSVYGVKPVDAFNVAFSELAGHLPIMNETEFDKLSEESAIDALQQAKLPSEKFQSLQKDVSDLFIERPT</sequence>
<dbReference type="EMBL" id="MRZV01001198">
    <property type="protein sequence ID" value="PIK39808.1"/>
    <property type="molecule type" value="Genomic_DNA"/>
</dbReference>
<dbReference type="PANTHER" id="PTHR20884">
    <property type="entry name" value="GDP-D-GLUCOSE PHOSPHORYLASE 1"/>
    <property type="match status" value="1"/>
</dbReference>
<dbReference type="GO" id="GO:0006006">
    <property type="term" value="P:glucose metabolic process"/>
    <property type="evidence" value="ECO:0007669"/>
    <property type="project" value="TreeGrafter"/>
</dbReference>
<dbReference type="PANTHER" id="PTHR20884:SF8">
    <property type="entry name" value="GDP-D-GLUCOSE PHOSPHORYLASE 1"/>
    <property type="match status" value="1"/>
</dbReference>
<evidence type="ECO:0000256" key="3">
    <source>
        <dbReference type="ARBA" id="ARBA00004496"/>
    </source>
</evidence>
<dbReference type="InterPro" id="IPR026506">
    <property type="entry name" value="GDPGP"/>
</dbReference>
<evidence type="ECO:0000256" key="7">
    <source>
        <dbReference type="ARBA" id="ARBA00022490"/>
    </source>
</evidence>
<evidence type="ECO:0000256" key="6">
    <source>
        <dbReference type="ARBA" id="ARBA00018857"/>
    </source>
</evidence>
<dbReference type="OrthoDB" id="417175at2759"/>
<evidence type="ECO:0000313" key="16">
    <source>
        <dbReference type="Proteomes" id="UP000230750"/>
    </source>
</evidence>
<keyword evidence="16" id="KW-1185">Reference proteome</keyword>
<dbReference type="AlphaFoldDB" id="A0A2G8JVP2"/>
<accession>A0A2G8JVP2</accession>
<keyword evidence="7" id="KW-0963">Cytoplasm</keyword>
<evidence type="ECO:0000256" key="9">
    <source>
        <dbReference type="ARBA" id="ARBA00022679"/>
    </source>
</evidence>
<dbReference type="GO" id="GO:0016787">
    <property type="term" value="F:hydrolase activity"/>
    <property type="evidence" value="ECO:0007669"/>
    <property type="project" value="UniProtKB-KW"/>
</dbReference>
<dbReference type="InterPro" id="IPR058865">
    <property type="entry name" value="GDPGP1_C"/>
</dbReference>
<evidence type="ECO:0000256" key="12">
    <source>
        <dbReference type="ARBA" id="ARBA00022801"/>
    </source>
</evidence>
<evidence type="ECO:0000256" key="1">
    <source>
        <dbReference type="ARBA" id="ARBA00000063"/>
    </source>
</evidence>
<evidence type="ECO:0000259" key="14">
    <source>
        <dbReference type="Pfam" id="PF26217"/>
    </source>
</evidence>
<keyword evidence="8" id="KW-0344">Guanine-nucleotide releasing factor</keyword>
<evidence type="ECO:0000256" key="5">
    <source>
        <dbReference type="ARBA" id="ARBA00012507"/>
    </source>
</evidence>
<dbReference type="Pfam" id="PF26217">
    <property type="entry name" value="GDPGP1_N"/>
    <property type="match status" value="1"/>
</dbReference>
<evidence type="ECO:0000256" key="11">
    <source>
        <dbReference type="ARBA" id="ARBA00022741"/>
    </source>
</evidence>
<dbReference type="Proteomes" id="UP000230750">
    <property type="component" value="Unassembled WGS sequence"/>
</dbReference>
<dbReference type="Pfam" id="PF26216">
    <property type="entry name" value="GDPGP1_C"/>
    <property type="match status" value="1"/>
</dbReference>
<comment type="subcellular location">
    <subcellularLocation>
        <location evidence="3">Cytoplasm</location>
    </subcellularLocation>
</comment>
<dbReference type="GO" id="GO:0005737">
    <property type="term" value="C:cytoplasm"/>
    <property type="evidence" value="ECO:0007669"/>
    <property type="project" value="UniProtKB-SubCell"/>
</dbReference>
<dbReference type="GO" id="GO:0005085">
    <property type="term" value="F:guanyl-nucleotide exchange factor activity"/>
    <property type="evidence" value="ECO:0007669"/>
    <property type="project" value="UniProtKB-KW"/>
</dbReference>
<keyword evidence="12" id="KW-0378">Hydrolase</keyword>
<feature type="domain" description="GDPGP1-like N-terminal" evidence="14">
    <location>
        <begin position="22"/>
        <end position="97"/>
    </location>
</feature>
<protein>
    <recommendedName>
        <fullName evidence="6">GDP-D-glucose phosphorylase 1</fullName>
        <ecNumber evidence="5">2.7.7.78</ecNumber>
    </recommendedName>
</protein>
<organism evidence="15 16">
    <name type="scientific">Stichopus japonicus</name>
    <name type="common">Sea cucumber</name>
    <dbReference type="NCBI Taxonomy" id="307972"/>
    <lineage>
        <taxon>Eukaryota</taxon>
        <taxon>Metazoa</taxon>
        <taxon>Echinodermata</taxon>
        <taxon>Eleutherozoa</taxon>
        <taxon>Echinozoa</taxon>
        <taxon>Holothuroidea</taxon>
        <taxon>Aspidochirotacea</taxon>
        <taxon>Aspidochirotida</taxon>
        <taxon>Stichopodidae</taxon>
        <taxon>Apostichopus</taxon>
    </lineage>
</organism>
<comment type="similarity">
    <text evidence="4">Belongs to the GDPGP1 family.</text>
</comment>
<evidence type="ECO:0000256" key="10">
    <source>
        <dbReference type="ARBA" id="ARBA00022695"/>
    </source>
</evidence>
<evidence type="ECO:0000256" key="2">
    <source>
        <dbReference type="ARBA" id="ARBA00003049"/>
    </source>
</evidence>
<dbReference type="STRING" id="307972.A0A2G8JVP2"/>
<gene>
    <name evidence="15" type="ORF">BSL78_23343</name>
</gene>
<dbReference type="GO" id="GO:0080048">
    <property type="term" value="F:GDP-D-glucose phosphorylase activity"/>
    <property type="evidence" value="ECO:0007669"/>
    <property type="project" value="UniProtKB-EC"/>
</dbReference>
<evidence type="ECO:0000259" key="13">
    <source>
        <dbReference type="Pfam" id="PF26216"/>
    </source>
</evidence>
<comment type="caution">
    <text evidence="15">The sequence shown here is derived from an EMBL/GenBank/DDBJ whole genome shotgun (WGS) entry which is preliminary data.</text>
</comment>
<dbReference type="GO" id="GO:0000166">
    <property type="term" value="F:nucleotide binding"/>
    <property type="evidence" value="ECO:0007669"/>
    <property type="project" value="UniProtKB-KW"/>
</dbReference>
<keyword evidence="9" id="KW-0808">Transferase</keyword>
<reference evidence="15 16" key="1">
    <citation type="journal article" date="2017" name="PLoS Biol.">
        <title>The sea cucumber genome provides insights into morphological evolution and visceral regeneration.</title>
        <authorList>
            <person name="Zhang X."/>
            <person name="Sun L."/>
            <person name="Yuan J."/>
            <person name="Sun Y."/>
            <person name="Gao Y."/>
            <person name="Zhang L."/>
            <person name="Li S."/>
            <person name="Dai H."/>
            <person name="Hamel J.F."/>
            <person name="Liu C."/>
            <person name="Yu Y."/>
            <person name="Liu S."/>
            <person name="Lin W."/>
            <person name="Guo K."/>
            <person name="Jin S."/>
            <person name="Xu P."/>
            <person name="Storey K.B."/>
            <person name="Huan P."/>
            <person name="Zhang T."/>
            <person name="Zhou Y."/>
            <person name="Zhang J."/>
            <person name="Lin C."/>
            <person name="Li X."/>
            <person name="Xing L."/>
            <person name="Huo D."/>
            <person name="Sun M."/>
            <person name="Wang L."/>
            <person name="Mercier A."/>
            <person name="Li F."/>
            <person name="Yang H."/>
            <person name="Xiang J."/>
        </authorList>
    </citation>
    <scope>NUCLEOTIDE SEQUENCE [LARGE SCALE GENOMIC DNA]</scope>
    <source>
        <strain evidence="15">Shaxun</strain>
        <tissue evidence="15">Muscle</tissue>
    </source>
</reference>
<comment type="function">
    <text evidence="2">Specific and highly efficient GDP-D-glucose phosphorylase regulating the levels of GDP-D-glucose in cells.</text>
</comment>
<evidence type="ECO:0000313" key="15">
    <source>
        <dbReference type="EMBL" id="PIK39808.1"/>
    </source>
</evidence>
<evidence type="ECO:0000256" key="8">
    <source>
        <dbReference type="ARBA" id="ARBA00022658"/>
    </source>
</evidence>
<comment type="catalytic activity">
    <reaction evidence="1">
        <text>GDP-alpha-D-glucose + phosphate = alpha-D-glucose 1-phosphate + GDP + H(+)</text>
        <dbReference type="Rhea" id="RHEA:30387"/>
        <dbReference type="ChEBI" id="CHEBI:15378"/>
        <dbReference type="ChEBI" id="CHEBI:43474"/>
        <dbReference type="ChEBI" id="CHEBI:58189"/>
        <dbReference type="ChEBI" id="CHEBI:58601"/>
        <dbReference type="ChEBI" id="CHEBI:62230"/>
        <dbReference type="EC" id="2.7.7.78"/>
    </reaction>
</comment>